<sequence>MPVLLQKDLNPALNTVTAYGDGFLEINRVRYDGALCFAPEGPIRSLAVRTAADLDAAFLQDLIGLKPAARDPLAFLDDGAPAIELPADAPEVLLIGTGPRQTFLRPDILQPLLSLGIGVETMTTQAAARTYNILMSEERRVLALLLPGASS</sequence>
<keyword evidence="2" id="KW-1185">Reference proteome</keyword>
<comment type="caution">
    <text evidence="1">The sequence shown here is derived from an EMBL/GenBank/DDBJ whole genome shotgun (WGS) entry which is preliminary data.</text>
</comment>
<accession>A0ABP3WC97</accession>
<dbReference type="Gene3D" id="3.40.1230.10">
    <property type="entry name" value="MTH938-like"/>
    <property type="match status" value="1"/>
</dbReference>
<reference evidence="2" key="1">
    <citation type="journal article" date="2019" name="Int. J. Syst. Evol. Microbiol.">
        <title>The Global Catalogue of Microorganisms (GCM) 10K type strain sequencing project: providing services to taxonomists for standard genome sequencing and annotation.</title>
        <authorList>
            <consortium name="The Broad Institute Genomics Platform"/>
            <consortium name="The Broad Institute Genome Sequencing Center for Infectious Disease"/>
            <person name="Wu L."/>
            <person name="Ma J."/>
        </authorList>
    </citation>
    <scope>NUCLEOTIDE SEQUENCE [LARGE SCALE GENOMIC DNA]</scope>
    <source>
        <strain evidence="2">JCM 15515</strain>
    </source>
</reference>
<evidence type="ECO:0000313" key="1">
    <source>
        <dbReference type="EMBL" id="GAA0781779.1"/>
    </source>
</evidence>
<dbReference type="InterPro" id="IPR007523">
    <property type="entry name" value="NDUFAF3/AAMDC"/>
</dbReference>
<dbReference type="PANTHER" id="PTHR21192">
    <property type="entry name" value="NUCLEAR PROTEIN E3-3"/>
    <property type="match status" value="1"/>
</dbReference>
<name>A0ABP3WC97_9BURK</name>
<protein>
    <submittedName>
        <fullName evidence="1">Mth938-like domain-containing protein</fullName>
    </submittedName>
</protein>
<dbReference type="InterPro" id="IPR036748">
    <property type="entry name" value="MTH938-like_sf"/>
</dbReference>
<evidence type="ECO:0000313" key="2">
    <source>
        <dbReference type="Proteomes" id="UP001500573"/>
    </source>
</evidence>
<dbReference type="SUPFAM" id="SSF64076">
    <property type="entry name" value="MTH938-like"/>
    <property type="match status" value="1"/>
</dbReference>
<dbReference type="EMBL" id="BAAAEX010000011">
    <property type="protein sequence ID" value="GAA0781779.1"/>
    <property type="molecule type" value="Genomic_DNA"/>
</dbReference>
<organism evidence="1 2">
    <name type="scientific">Castellaniella ginsengisoli</name>
    <dbReference type="NCBI Taxonomy" id="546114"/>
    <lineage>
        <taxon>Bacteria</taxon>
        <taxon>Pseudomonadati</taxon>
        <taxon>Pseudomonadota</taxon>
        <taxon>Betaproteobacteria</taxon>
        <taxon>Burkholderiales</taxon>
        <taxon>Alcaligenaceae</taxon>
        <taxon>Castellaniella</taxon>
    </lineage>
</organism>
<dbReference type="PANTHER" id="PTHR21192:SF2">
    <property type="entry name" value="NADH DEHYDROGENASE [UBIQUINONE] 1 ALPHA SUBCOMPLEX ASSEMBLY FACTOR 3"/>
    <property type="match status" value="1"/>
</dbReference>
<proteinExistence type="predicted"/>
<dbReference type="Proteomes" id="UP001500573">
    <property type="component" value="Unassembled WGS sequence"/>
</dbReference>
<dbReference type="Pfam" id="PF04430">
    <property type="entry name" value="DUF498"/>
    <property type="match status" value="1"/>
</dbReference>
<gene>
    <name evidence="1" type="ORF">GCM10009108_23650</name>
</gene>